<dbReference type="EMBL" id="AP027142">
    <property type="protein sequence ID" value="BDV33336.1"/>
    <property type="molecule type" value="Genomic_DNA"/>
</dbReference>
<keyword evidence="1" id="KW-1133">Transmembrane helix</keyword>
<evidence type="ECO:0000256" key="1">
    <source>
        <dbReference type="SAM" id="Phobius"/>
    </source>
</evidence>
<dbReference type="Proteomes" id="UP001317629">
    <property type="component" value="Chromosome"/>
</dbReference>
<feature type="transmembrane region" description="Helical" evidence="1">
    <location>
        <begin position="33"/>
        <end position="51"/>
    </location>
</feature>
<accession>A0ABN6VCD7</accession>
<evidence type="ECO:0000313" key="2">
    <source>
        <dbReference type="EMBL" id="BDV33336.1"/>
    </source>
</evidence>
<organism evidence="2 3">
    <name type="scientific">Methylocystis iwaonis</name>
    <dbReference type="NCBI Taxonomy" id="2885079"/>
    <lineage>
        <taxon>Bacteria</taxon>
        <taxon>Pseudomonadati</taxon>
        <taxon>Pseudomonadota</taxon>
        <taxon>Alphaproteobacteria</taxon>
        <taxon>Hyphomicrobiales</taxon>
        <taxon>Methylocystaceae</taxon>
        <taxon>Methylocystis</taxon>
    </lineage>
</organism>
<protein>
    <submittedName>
        <fullName evidence="2">Uncharacterized protein</fullName>
    </submittedName>
</protein>
<evidence type="ECO:0000313" key="3">
    <source>
        <dbReference type="Proteomes" id="UP001317629"/>
    </source>
</evidence>
<sequence length="66" mass="6877">MTGYRTYLAAALVAMFGVLASTDWITFLDDPKAGAVAVGAATLMAAMRAFTSTPPGKISTLLRAPR</sequence>
<dbReference type="RefSeq" id="WP_202072938.1">
    <property type="nucleotide sequence ID" value="NZ_AP027142.1"/>
</dbReference>
<feature type="transmembrane region" description="Helical" evidence="1">
    <location>
        <begin position="7"/>
        <end position="27"/>
    </location>
</feature>
<gene>
    <name evidence="2" type="ORF">SS37A_08650</name>
</gene>
<reference evidence="2 3" key="1">
    <citation type="journal article" date="2023" name="Int. J. Syst. Evol. Microbiol.">
        <title>Methylocystis iwaonis sp. nov., a type II methane-oxidizing bacterium from surface soil of a rice paddy field in Japan, and emended description of the genus Methylocystis (ex Whittenbury et al. 1970) Bowman et al. 1993.</title>
        <authorList>
            <person name="Kaise H."/>
            <person name="Sawadogo J.B."/>
            <person name="Alam M.S."/>
            <person name="Ueno C."/>
            <person name="Dianou D."/>
            <person name="Shinjo R."/>
            <person name="Asakawa S."/>
        </authorList>
    </citation>
    <scope>NUCLEOTIDE SEQUENCE [LARGE SCALE GENOMIC DNA]</scope>
    <source>
        <strain evidence="2 3">SS37A-Re</strain>
    </source>
</reference>
<keyword evidence="3" id="KW-1185">Reference proteome</keyword>
<keyword evidence="1" id="KW-0812">Transmembrane</keyword>
<keyword evidence="1" id="KW-0472">Membrane</keyword>
<name>A0ABN6VCD7_9HYPH</name>
<proteinExistence type="predicted"/>